<evidence type="ECO:0000256" key="1">
    <source>
        <dbReference type="SAM" id="Phobius"/>
    </source>
</evidence>
<dbReference type="EMBL" id="MECQ01000001">
    <property type="protein sequence ID" value="ODV56158.1"/>
    <property type="molecule type" value="Genomic_DNA"/>
</dbReference>
<organism evidence="2 3">
    <name type="scientific">Lysinibacillus fusiformis</name>
    <dbReference type="NCBI Taxonomy" id="28031"/>
    <lineage>
        <taxon>Bacteria</taxon>
        <taxon>Bacillati</taxon>
        <taxon>Bacillota</taxon>
        <taxon>Bacilli</taxon>
        <taxon>Bacillales</taxon>
        <taxon>Bacillaceae</taxon>
        <taxon>Lysinibacillus</taxon>
    </lineage>
</organism>
<gene>
    <name evidence="2" type="ORF">BG258_09720</name>
</gene>
<evidence type="ECO:0000313" key="2">
    <source>
        <dbReference type="EMBL" id="ODV56158.1"/>
    </source>
</evidence>
<evidence type="ECO:0000313" key="3">
    <source>
        <dbReference type="Proteomes" id="UP000094784"/>
    </source>
</evidence>
<proteinExistence type="predicted"/>
<keyword evidence="1" id="KW-0812">Transmembrane</keyword>
<dbReference type="Proteomes" id="UP000094784">
    <property type="component" value="Unassembled WGS sequence"/>
</dbReference>
<keyword evidence="1" id="KW-1133">Transmembrane helix</keyword>
<accession>A0A1E4R711</accession>
<dbReference type="OrthoDB" id="2732683at2"/>
<sequence>MAIIIMGIVLFICVITVALVLMKKFSKNEIMLEITATSEGKNELDQAIMKIYFTYSIGKLASRKGQILGSVEWSDGWMPVSYNLKENGVYREERLLYATKNQSYSTFEIHAPNAIDDQGRGEGYAVLVLENPDISHRSSRAGVILAVTANMITYQLSDSTSWHNEVVIN</sequence>
<name>A0A1E4R711_9BACI</name>
<dbReference type="RefSeq" id="WP_069481171.1">
    <property type="nucleotide sequence ID" value="NZ_KV766182.1"/>
</dbReference>
<dbReference type="AlphaFoldDB" id="A0A1E4R711"/>
<comment type="caution">
    <text evidence="2">The sequence shown here is derived from an EMBL/GenBank/DDBJ whole genome shotgun (WGS) entry which is preliminary data.</text>
</comment>
<protein>
    <submittedName>
        <fullName evidence="2">Uncharacterized protein</fullName>
    </submittedName>
</protein>
<feature type="transmembrane region" description="Helical" evidence="1">
    <location>
        <begin position="6"/>
        <end position="22"/>
    </location>
</feature>
<keyword evidence="1" id="KW-0472">Membrane</keyword>
<reference evidence="2 3" key="1">
    <citation type="submission" date="2016-09" db="EMBL/GenBank/DDBJ databases">
        <title>Draft genome sequence of the soil isolate, Lysinibacillus fusiformis M5, a potential hypoxanthine producer.</title>
        <authorList>
            <person name="Gallegos-Monterrosa R."/>
            <person name="Maroti G."/>
            <person name="Balint B."/>
            <person name="Kovacs A.T."/>
        </authorList>
    </citation>
    <scope>NUCLEOTIDE SEQUENCE [LARGE SCALE GENOMIC DNA]</scope>
    <source>
        <strain evidence="2 3">M5</strain>
    </source>
</reference>